<sequence length="292" mass="33753">MKIDTLILSGGGIKCISFLGVLKYMIENQLVSSDFKEIINIICVSGSILVVLPLLLGMSIDVIIQLFIEIDLSNFIDFKDIKVDTFLTEFGLFSNNAIYQLINKIFSSLNIKETITLKELYGITNKNVVIKVVNISRGEAVYMNHENYPDLSVLKAIQMTTCIPFIFTPIIYEDDYYIDGGVYGNFPIEYINEKYNIFGINIRSKQTKTEIHNIIDYILKLEKTVWKTINNFTYFENKRVIHLDIQGFPLHFEEDIQLKKDYINKGYLQIKEHFKKYGSEKHTDSSLDDSKD</sequence>
<name>A0A6C0KZW8_9ZZZZ</name>
<reference evidence="4" key="1">
    <citation type="journal article" date="2020" name="Nature">
        <title>Giant virus diversity and host interactions through global metagenomics.</title>
        <authorList>
            <person name="Schulz F."/>
            <person name="Roux S."/>
            <person name="Paez-Espino D."/>
            <person name="Jungbluth S."/>
            <person name="Walsh D.A."/>
            <person name="Denef V.J."/>
            <person name="McMahon K.D."/>
            <person name="Konstantinidis K.T."/>
            <person name="Eloe-Fadrosh E.A."/>
            <person name="Kyrpides N.C."/>
            <person name="Woyke T."/>
        </authorList>
    </citation>
    <scope>NUCLEOTIDE SEQUENCE</scope>
    <source>
        <strain evidence="4">GVMAG-S-ERX555907-94</strain>
    </source>
</reference>
<dbReference type="PANTHER" id="PTHR46394:SF1">
    <property type="entry name" value="PNPLA DOMAIN-CONTAINING PROTEIN"/>
    <property type="match status" value="1"/>
</dbReference>
<keyword evidence="2" id="KW-0812">Transmembrane</keyword>
<evidence type="ECO:0000259" key="3">
    <source>
        <dbReference type="PROSITE" id="PS51635"/>
    </source>
</evidence>
<dbReference type="InterPro" id="IPR052580">
    <property type="entry name" value="Lipid_Hydrolase"/>
</dbReference>
<dbReference type="Pfam" id="PF01734">
    <property type="entry name" value="Patatin"/>
    <property type="match status" value="1"/>
</dbReference>
<evidence type="ECO:0000256" key="1">
    <source>
        <dbReference type="ARBA" id="ARBA00023098"/>
    </source>
</evidence>
<dbReference type="InterPro" id="IPR002641">
    <property type="entry name" value="PNPLA_dom"/>
</dbReference>
<dbReference type="AlphaFoldDB" id="A0A6C0KZW8"/>
<dbReference type="InterPro" id="IPR016035">
    <property type="entry name" value="Acyl_Trfase/lysoPLipase"/>
</dbReference>
<organism evidence="4">
    <name type="scientific">viral metagenome</name>
    <dbReference type="NCBI Taxonomy" id="1070528"/>
    <lineage>
        <taxon>unclassified sequences</taxon>
        <taxon>metagenomes</taxon>
        <taxon>organismal metagenomes</taxon>
    </lineage>
</organism>
<keyword evidence="2" id="KW-0472">Membrane</keyword>
<keyword evidence="2" id="KW-1133">Transmembrane helix</keyword>
<evidence type="ECO:0000313" key="4">
    <source>
        <dbReference type="EMBL" id="QHU23535.1"/>
    </source>
</evidence>
<dbReference type="Gene3D" id="3.40.1090.10">
    <property type="entry name" value="Cytosolic phospholipase A2 catalytic domain"/>
    <property type="match status" value="1"/>
</dbReference>
<dbReference type="EMBL" id="MN741032">
    <property type="protein sequence ID" value="QHU23535.1"/>
    <property type="molecule type" value="Genomic_DNA"/>
</dbReference>
<evidence type="ECO:0000256" key="2">
    <source>
        <dbReference type="SAM" id="Phobius"/>
    </source>
</evidence>
<accession>A0A6C0KZW8</accession>
<dbReference type="SUPFAM" id="SSF52151">
    <property type="entry name" value="FabD/lysophospholipase-like"/>
    <property type="match status" value="1"/>
</dbReference>
<protein>
    <recommendedName>
        <fullName evidence="3">PNPLA domain-containing protein</fullName>
    </recommendedName>
</protein>
<feature type="transmembrane region" description="Helical" evidence="2">
    <location>
        <begin position="6"/>
        <end position="26"/>
    </location>
</feature>
<dbReference type="PANTHER" id="PTHR46394">
    <property type="entry name" value="ANNEXIN"/>
    <property type="match status" value="1"/>
</dbReference>
<feature type="domain" description="PNPLA" evidence="3">
    <location>
        <begin position="6"/>
        <end position="192"/>
    </location>
</feature>
<dbReference type="GO" id="GO:0006629">
    <property type="term" value="P:lipid metabolic process"/>
    <property type="evidence" value="ECO:0007669"/>
    <property type="project" value="UniProtKB-KW"/>
</dbReference>
<keyword evidence="1" id="KW-0443">Lipid metabolism</keyword>
<feature type="transmembrane region" description="Helical" evidence="2">
    <location>
        <begin position="38"/>
        <end position="68"/>
    </location>
</feature>
<dbReference type="PROSITE" id="PS51635">
    <property type="entry name" value="PNPLA"/>
    <property type="match status" value="1"/>
</dbReference>
<proteinExistence type="predicted"/>